<comment type="caution">
    <text evidence="1">The sequence shown here is derived from an EMBL/GenBank/DDBJ whole genome shotgun (WGS) entry which is preliminary data.</text>
</comment>
<evidence type="ECO:0000313" key="1">
    <source>
        <dbReference type="EMBL" id="GEA37523.1"/>
    </source>
</evidence>
<dbReference type="EMBL" id="BJLB01000001">
    <property type="protein sequence ID" value="GEA37523.1"/>
    <property type="molecule type" value="Genomic_DNA"/>
</dbReference>
<dbReference type="Proteomes" id="UP000315200">
    <property type="component" value="Unassembled WGS sequence"/>
</dbReference>
<accession>A0A829WF59</accession>
<organism evidence="1 2">
    <name type="scientific">Enterocloster clostridioformis</name>
    <dbReference type="NCBI Taxonomy" id="1531"/>
    <lineage>
        <taxon>Bacteria</taxon>
        <taxon>Bacillati</taxon>
        <taxon>Bacillota</taxon>
        <taxon>Clostridia</taxon>
        <taxon>Lachnospirales</taxon>
        <taxon>Lachnospiraceae</taxon>
        <taxon>Enterocloster</taxon>
    </lineage>
</organism>
<dbReference type="RefSeq" id="WP_002588607.1">
    <property type="nucleotide sequence ID" value="NZ_BJLB01000001.1"/>
</dbReference>
<name>A0A829WF59_9FIRM</name>
<dbReference type="AlphaFoldDB" id="A0A829WF59"/>
<proteinExistence type="predicted"/>
<evidence type="ECO:0000313" key="2">
    <source>
        <dbReference type="Proteomes" id="UP000315200"/>
    </source>
</evidence>
<protein>
    <submittedName>
        <fullName evidence="1">Uncharacterized protein</fullName>
    </submittedName>
</protein>
<reference evidence="1 2" key="1">
    <citation type="submission" date="2019-06" db="EMBL/GenBank/DDBJ databases">
        <title>Draft genome sequence of [Clostridium] clostridioforme NBRC 113352.</title>
        <authorList>
            <person name="Miura T."/>
            <person name="Furukawa M."/>
            <person name="Shimamura M."/>
            <person name="Ohyama Y."/>
            <person name="Yamazoe A."/>
            <person name="Kawasaki H."/>
        </authorList>
    </citation>
    <scope>NUCLEOTIDE SEQUENCE [LARGE SCALE GENOMIC DNA]</scope>
    <source>
        <strain evidence="1 2">NBRC 113352</strain>
    </source>
</reference>
<gene>
    <name evidence="1" type="ORF">Ccl03g_32360</name>
</gene>
<sequence>MIINGKIALNPYTTDLDFMELVSIGEYIQATEGGEEFNLTPGRKYKLLGFDGDCIKVKNDLGIEYNGLIN</sequence>